<dbReference type="Gene3D" id="3.30.530.20">
    <property type="match status" value="1"/>
</dbReference>
<dbReference type="InterPro" id="IPR023393">
    <property type="entry name" value="START-like_dom_sf"/>
</dbReference>
<proteinExistence type="predicted"/>
<gene>
    <name evidence="1" type="ORF">B0T17DRAFT_481064</name>
</gene>
<dbReference type="AlphaFoldDB" id="A0AA39XM63"/>
<name>A0AA39XM63_9PEZI</name>
<dbReference type="PANTHER" id="PTHR39332">
    <property type="entry name" value="BLL4707 PROTEIN"/>
    <property type="match status" value="1"/>
</dbReference>
<keyword evidence="2" id="KW-1185">Reference proteome</keyword>
<comment type="caution">
    <text evidence="1">The sequence shown here is derived from an EMBL/GenBank/DDBJ whole genome shotgun (WGS) entry which is preliminary data.</text>
</comment>
<organism evidence="1 2">
    <name type="scientific">Bombardia bombarda</name>
    <dbReference type="NCBI Taxonomy" id="252184"/>
    <lineage>
        <taxon>Eukaryota</taxon>
        <taxon>Fungi</taxon>
        <taxon>Dikarya</taxon>
        <taxon>Ascomycota</taxon>
        <taxon>Pezizomycotina</taxon>
        <taxon>Sordariomycetes</taxon>
        <taxon>Sordariomycetidae</taxon>
        <taxon>Sordariales</taxon>
        <taxon>Lasiosphaeriaceae</taxon>
        <taxon>Bombardia</taxon>
    </lineage>
</organism>
<evidence type="ECO:0000313" key="1">
    <source>
        <dbReference type="EMBL" id="KAK0636598.1"/>
    </source>
</evidence>
<dbReference type="PANTHER" id="PTHR39332:SF7">
    <property type="entry name" value="SRPBCC FAMILY PROTEIN"/>
    <property type="match status" value="1"/>
</dbReference>
<reference evidence="1" key="1">
    <citation type="submission" date="2023-06" db="EMBL/GenBank/DDBJ databases">
        <title>Genome-scale phylogeny and comparative genomics of the fungal order Sordariales.</title>
        <authorList>
            <consortium name="Lawrence Berkeley National Laboratory"/>
            <person name="Hensen N."/>
            <person name="Bonometti L."/>
            <person name="Westerberg I."/>
            <person name="Brannstrom I.O."/>
            <person name="Guillou S."/>
            <person name="Cros-Aarteil S."/>
            <person name="Calhoun S."/>
            <person name="Haridas S."/>
            <person name="Kuo A."/>
            <person name="Mondo S."/>
            <person name="Pangilinan J."/>
            <person name="Riley R."/>
            <person name="LaButti K."/>
            <person name="Andreopoulos B."/>
            <person name="Lipzen A."/>
            <person name="Chen C."/>
            <person name="Yanf M."/>
            <person name="Daum C."/>
            <person name="Ng V."/>
            <person name="Clum A."/>
            <person name="Steindorff A."/>
            <person name="Ohm R."/>
            <person name="Martin F."/>
            <person name="Silar P."/>
            <person name="Natvig D."/>
            <person name="Lalanne C."/>
            <person name="Gautier V."/>
            <person name="Ament-velasquez S.L."/>
            <person name="Kruys A."/>
            <person name="Hutchinson M.I."/>
            <person name="Powell A.J."/>
            <person name="Barry K."/>
            <person name="Miller A.N."/>
            <person name="Grigoriev I.V."/>
            <person name="Debuchy R."/>
            <person name="Gladieux P."/>
            <person name="Thoren M.H."/>
            <person name="Johannesson H."/>
        </authorList>
    </citation>
    <scope>NUCLEOTIDE SEQUENCE</scope>
    <source>
        <strain evidence="1">SMH3391-2</strain>
    </source>
</reference>
<dbReference type="EMBL" id="JAULSR010000001">
    <property type="protein sequence ID" value="KAK0636598.1"/>
    <property type="molecule type" value="Genomic_DNA"/>
</dbReference>
<dbReference type="InterPro" id="IPR019587">
    <property type="entry name" value="Polyketide_cyclase/dehydratase"/>
</dbReference>
<dbReference type="Proteomes" id="UP001174934">
    <property type="component" value="Unassembled WGS sequence"/>
</dbReference>
<evidence type="ECO:0008006" key="3">
    <source>
        <dbReference type="Google" id="ProtNLM"/>
    </source>
</evidence>
<sequence>MATIATTNEVIESAVIRAPLSNVWHFLKIGEFDKFWPALKSCEPVKGYIDEANVTQWTYQDDTIVNVKLDEHSSIDHFITYSIITAEPSLGYSSVTNTIRCWPVTHGELENSTFVRWSSKFSSDAGIEVIEDAKYKRREALSYLSVAAMHMATARQEHQK</sequence>
<protein>
    <recommendedName>
        <fullName evidence="3">Bet v1-like protein</fullName>
    </recommendedName>
</protein>
<accession>A0AA39XM63</accession>
<dbReference type="SUPFAM" id="SSF55961">
    <property type="entry name" value="Bet v1-like"/>
    <property type="match status" value="1"/>
</dbReference>
<dbReference type="Pfam" id="PF10604">
    <property type="entry name" value="Polyketide_cyc2"/>
    <property type="match status" value="1"/>
</dbReference>
<evidence type="ECO:0000313" key="2">
    <source>
        <dbReference type="Proteomes" id="UP001174934"/>
    </source>
</evidence>